<evidence type="ECO:0008006" key="3">
    <source>
        <dbReference type="Google" id="ProtNLM"/>
    </source>
</evidence>
<name>A0A0G0WGL8_9BACT</name>
<evidence type="ECO:0000313" key="2">
    <source>
        <dbReference type="Proteomes" id="UP000034601"/>
    </source>
</evidence>
<dbReference type="Proteomes" id="UP000034601">
    <property type="component" value="Unassembled WGS sequence"/>
</dbReference>
<accession>A0A0G0WGL8</accession>
<dbReference type="AlphaFoldDB" id="A0A0G0WGL8"/>
<evidence type="ECO:0000313" key="1">
    <source>
        <dbReference type="EMBL" id="KKR83450.1"/>
    </source>
</evidence>
<reference evidence="1 2" key="1">
    <citation type="journal article" date="2015" name="Nature">
        <title>rRNA introns, odd ribosomes, and small enigmatic genomes across a large radiation of phyla.</title>
        <authorList>
            <person name="Brown C.T."/>
            <person name="Hug L.A."/>
            <person name="Thomas B.C."/>
            <person name="Sharon I."/>
            <person name="Castelle C.J."/>
            <person name="Singh A."/>
            <person name="Wilkins M.J."/>
            <person name="Williams K.H."/>
            <person name="Banfield J.F."/>
        </authorList>
    </citation>
    <scope>NUCLEOTIDE SEQUENCE [LARGE SCALE GENOMIC DNA]</scope>
</reference>
<protein>
    <recommendedName>
        <fullName evidence="3">DNA polymerase III delta N-terminal domain-containing protein</fullName>
    </recommendedName>
</protein>
<sequence length="219" mass="24819">MKIALLHGPGEVGKRSELLKIRSHFSRNLVSIVDLKQDDIAKIEEIMLSQPLLFEGRRLVLVENAPETLDLEKLPKLAGELFLAVMAPSLKNDSLILKSAHKLGAKILLFEGEKELSAFPFLDALLEKKPQAFSELQKLLLDYGWVYVVTMIYYGLRRNLLPLPPQGFIQRKILAQRQNFHPQDFEQLYKLALQTEFNIKNGAMAEKVALAKLVQAFIG</sequence>
<dbReference type="EMBL" id="LCAB01000005">
    <property type="protein sequence ID" value="KKR83450.1"/>
    <property type="molecule type" value="Genomic_DNA"/>
</dbReference>
<proteinExistence type="predicted"/>
<gene>
    <name evidence="1" type="ORF">UU29_C0005G0031</name>
</gene>
<comment type="caution">
    <text evidence="1">The sequence shown here is derived from an EMBL/GenBank/DDBJ whole genome shotgun (WGS) entry which is preliminary data.</text>
</comment>
<organism evidence="1 2">
    <name type="scientific">Candidatus Daviesbacteria bacterium GW2011_GWA2_40_9</name>
    <dbReference type="NCBI Taxonomy" id="1618424"/>
    <lineage>
        <taxon>Bacteria</taxon>
        <taxon>Candidatus Daviesiibacteriota</taxon>
    </lineage>
</organism>